<dbReference type="Proteomes" id="UP001630127">
    <property type="component" value="Unassembled WGS sequence"/>
</dbReference>
<accession>A0ABD2XT78</accession>
<dbReference type="EMBL" id="JBJUIK010000017">
    <property type="protein sequence ID" value="KAL3498208.1"/>
    <property type="molecule type" value="Genomic_DNA"/>
</dbReference>
<organism evidence="1 2">
    <name type="scientific">Cinchona calisaya</name>
    <dbReference type="NCBI Taxonomy" id="153742"/>
    <lineage>
        <taxon>Eukaryota</taxon>
        <taxon>Viridiplantae</taxon>
        <taxon>Streptophyta</taxon>
        <taxon>Embryophyta</taxon>
        <taxon>Tracheophyta</taxon>
        <taxon>Spermatophyta</taxon>
        <taxon>Magnoliopsida</taxon>
        <taxon>eudicotyledons</taxon>
        <taxon>Gunneridae</taxon>
        <taxon>Pentapetalae</taxon>
        <taxon>asterids</taxon>
        <taxon>lamiids</taxon>
        <taxon>Gentianales</taxon>
        <taxon>Rubiaceae</taxon>
        <taxon>Cinchonoideae</taxon>
        <taxon>Cinchoneae</taxon>
        <taxon>Cinchona</taxon>
    </lineage>
</organism>
<gene>
    <name evidence="1" type="ORF">ACH5RR_040940</name>
</gene>
<dbReference type="AlphaFoldDB" id="A0ABD2XT78"/>
<evidence type="ECO:0000313" key="1">
    <source>
        <dbReference type="EMBL" id="KAL3498208.1"/>
    </source>
</evidence>
<keyword evidence="2" id="KW-1185">Reference proteome</keyword>
<comment type="caution">
    <text evidence="1">The sequence shown here is derived from an EMBL/GenBank/DDBJ whole genome shotgun (WGS) entry which is preliminary data.</text>
</comment>
<reference evidence="1 2" key="1">
    <citation type="submission" date="2024-11" db="EMBL/GenBank/DDBJ databases">
        <title>A near-complete genome assembly of Cinchona calisaya.</title>
        <authorList>
            <person name="Lian D.C."/>
            <person name="Zhao X.W."/>
            <person name="Wei L."/>
        </authorList>
    </citation>
    <scope>NUCLEOTIDE SEQUENCE [LARGE SCALE GENOMIC DNA]</scope>
    <source>
        <tissue evidence="1">Nenye</tissue>
    </source>
</reference>
<sequence>MENPSSTTIDVDAALDEVGFLGEYTFLGPILDDNVTLSHDEEAEGTGNIIATNIDEPQSAQHANTCMALEVEVLDGNSSFWFDHWDDKEVFHSHYALASD</sequence>
<evidence type="ECO:0000313" key="2">
    <source>
        <dbReference type="Proteomes" id="UP001630127"/>
    </source>
</evidence>
<name>A0ABD2XT78_9GENT</name>
<protein>
    <submittedName>
        <fullName evidence="1">Uncharacterized protein</fullName>
    </submittedName>
</protein>
<proteinExistence type="predicted"/>